<comment type="caution">
    <text evidence="1">The sequence shown here is derived from an EMBL/GenBank/DDBJ whole genome shotgun (WGS) entry which is preliminary data.</text>
</comment>
<sequence length="124" mass="14177">MEGHTGVFNINYIPTKKLSFNIASAYTDSKAHIEAFNFAGPLEYAPETDGARERYYNYDFSNVADYSDLHIRELDLTLSASYIINKNFALSAGYNYLYYGDADPYLYDGTGRAHIGMLTLNYWY</sequence>
<organism evidence="1">
    <name type="scientific">Desulfofervidus auxilii</name>
    <dbReference type="NCBI Taxonomy" id="1621989"/>
    <lineage>
        <taxon>Bacteria</taxon>
        <taxon>Pseudomonadati</taxon>
        <taxon>Thermodesulfobacteriota</taxon>
        <taxon>Candidatus Desulfofervidia</taxon>
        <taxon>Candidatus Desulfofervidales</taxon>
        <taxon>Candidatus Desulfofervidaceae</taxon>
        <taxon>Candidatus Desulfofervidus</taxon>
    </lineage>
</organism>
<evidence type="ECO:0008006" key="2">
    <source>
        <dbReference type="Google" id="ProtNLM"/>
    </source>
</evidence>
<dbReference type="AlphaFoldDB" id="A0A7C1W389"/>
<accession>A0A7C1W389</accession>
<proteinExistence type="predicted"/>
<evidence type="ECO:0000313" key="1">
    <source>
        <dbReference type="EMBL" id="HEC67700.1"/>
    </source>
</evidence>
<dbReference type="EMBL" id="DRIH01000086">
    <property type="protein sequence ID" value="HEC67700.1"/>
    <property type="molecule type" value="Genomic_DNA"/>
</dbReference>
<gene>
    <name evidence="1" type="ORF">ENI35_02645</name>
</gene>
<protein>
    <recommendedName>
        <fullName evidence="2">TonB-dependent receptor</fullName>
    </recommendedName>
</protein>
<dbReference type="SUPFAM" id="SSF56935">
    <property type="entry name" value="Porins"/>
    <property type="match status" value="1"/>
</dbReference>
<dbReference type="Proteomes" id="UP000885738">
    <property type="component" value="Unassembled WGS sequence"/>
</dbReference>
<name>A0A7C1W389_DESA2</name>
<reference evidence="1" key="1">
    <citation type="journal article" date="2020" name="mSystems">
        <title>Genome- and Community-Level Interaction Insights into Carbon Utilization and Element Cycling Functions of Hydrothermarchaeota in Hydrothermal Sediment.</title>
        <authorList>
            <person name="Zhou Z."/>
            <person name="Liu Y."/>
            <person name="Xu W."/>
            <person name="Pan J."/>
            <person name="Luo Z.H."/>
            <person name="Li M."/>
        </authorList>
    </citation>
    <scope>NUCLEOTIDE SEQUENCE [LARGE SCALE GENOMIC DNA]</scope>
    <source>
        <strain evidence="1">HyVt-389</strain>
    </source>
</reference>